<evidence type="ECO:0000313" key="3">
    <source>
        <dbReference type="EMBL" id="UOO91428.1"/>
    </source>
</evidence>
<proteinExistence type="inferred from homology"/>
<dbReference type="Gene3D" id="3.10.310.10">
    <property type="entry name" value="Diaminopimelate Epimerase, Chain A, domain 1"/>
    <property type="match status" value="2"/>
</dbReference>
<gene>
    <name evidence="3" type="ORF">LVJ81_07055</name>
</gene>
<name>A0ABY4EA62_VITST</name>
<dbReference type="EMBL" id="CP091512">
    <property type="protein sequence ID" value="UOO91428.1"/>
    <property type="molecule type" value="Genomic_DNA"/>
</dbReference>
<keyword evidence="4" id="KW-1185">Reference proteome</keyword>
<dbReference type="SUPFAM" id="SSF54506">
    <property type="entry name" value="Diaminopimelate epimerase-like"/>
    <property type="match status" value="1"/>
</dbReference>
<dbReference type="PIRSF" id="PIRSF016184">
    <property type="entry name" value="PhzC_PhzF"/>
    <property type="match status" value="1"/>
</dbReference>
<dbReference type="Proteomes" id="UP000832034">
    <property type="component" value="Chromosome"/>
</dbReference>
<evidence type="ECO:0000256" key="1">
    <source>
        <dbReference type="ARBA" id="ARBA00008270"/>
    </source>
</evidence>
<organism evidence="3 4">
    <name type="scientific">Vitreoscilla stercoraria</name>
    <dbReference type="NCBI Taxonomy" id="61"/>
    <lineage>
        <taxon>Bacteria</taxon>
        <taxon>Pseudomonadati</taxon>
        <taxon>Pseudomonadota</taxon>
        <taxon>Betaproteobacteria</taxon>
        <taxon>Neisseriales</taxon>
        <taxon>Neisseriaceae</taxon>
        <taxon>Vitreoscilla</taxon>
    </lineage>
</organism>
<reference evidence="3" key="2">
    <citation type="journal article" date="2022" name="Res Sq">
        <title>Evolution of multicellular longitudinally dividing oral cavity symbionts (Neisseriaceae).</title>
        <authorList>
            <person name="Nyongesa S."/>
            <person name="Weber P."/>
            <person name="Bernet E."/>
            <person name="Pullido F."/>
            <person name="Nieckarz M."/>
            <person name="Delaby M."/>
            <person name="Nieves C."/>
            <person name="Viehboeck T."/>
            <person name="Krause N."/>
            <person name="Rivera-Millot A."/>
            <person name="Nakamura A."/>
            <person name="Vischer N."/>
            <person name="VanNieuwenhze M."/>
            <person name="Brun Y."/>
            <person name="Cava F."/>
            <person name="Bulgheresi S."/>
            <person name="Veyrier F."/>
        </authorList>
    </citation>
    <scope>NUCLEOTIDE SEQUENCE</scope>
    <source>
        <strain evidence="3">SAG 1488-6</strain>
    </source>
</reference>
<comment type="similarity">
    <text evidence="1">Belongs to the PhzF family.</text>
</comment>
<keyword evidence="2" id="KW-0413">Isomerase</keyword>
<dbReference type="Pfam" id="PF02567">
    <property type="entry name" value="PhzC-PhzF"/>
    <property type="match status" value="1"/>
</dbReference>
<accession>A0ABY4EA62</accession>
<dbReference type="PANTHER" id="PTHR13774:SF17">
    <property type="entry name" value="PHENAZINE BIOSYNTHESIS-LIKE DOMAIN-CONTAINING PROTEIN"/>
    <property type="match status" value="1"/>
</dbReference>
<reference evidence="3" key="1">
    <citation type="submission" date="2021-12" db="EMBL/GenBank/DDBJ databases">
        <authorList>
            <person name="Veyrier F.J."/>
        </authorList>
    </citation>
    <scope>NUCLEOTIDE SEQUENCE</scope>
    <source>
        <strain evidence="3">SAG 1488-6</strain>
    </source>
</reference>
<dbReference type="PANTHER" id="PTHR13774">
    <property type="entry name" value="PHENAZINE BIOSYNTHESIS PROTEIN"/>
    <property type="match status" value="1"/>
</dbReference>
<dbReference type="NCBIfam" id="TIGR00654">
    <property type="entry name" value="PhzF_family"/>
    <property type="match status" value="1"/>
</dbReference>
<evidence type="ECO:0000256" key="2">
    <source>
        <dbReference type="ARBA" id="ARBA00023235"/>
    </source>
</evidence>
<sequence length="275" mass="30170">MQLKQYIVDAFTQTLFGGNPAAVVVLPAFLSDDLMQQMAVENNLSETVFVVPQGQKYQIRWFSPLTEIEFCGHASLASAYVLHHFYGAGEHIVFECALLGEFTIEVQADGLIRMAFPKREAAAVASVPEALLNGLSHQPQQVLRSAQAYFAIYDDEQAVRDVTINAALLKTLAPYDVVVTAASTQEFDFISRYFWPANGGDEDPVTGSIYAGLFPYWSERLGKTNLCAKQVSKRGGVVYGEVQAQKVLVSGYACLFAQCELFVQTAVSVNETSVL</sequence>
<dbReference type="RefSeq" id="WP_019958959.1">
    <property type="nucleotide sequence ID" value="NZ_CP091512.1"/>
</dbReference>
<dbReference type="InterPro" id="IPR003719">
    <property type="entry name" value="Phenazine_PhzF-like"/>
</dbReference>
<evidence type="ECO:0000313" key="4">
    <source>
        <dbReference type="Proteomes" id="UP000832034"/>
    </source>
</evidence>
<protein>
    <submittedName>
        <fullName evidence="3">PhzF family phenazine biosynthesis protein</fullName>
    </submittedName>
</protein>